<proteinExistence type="predicted"/>
<dbReference type="InterPro" id="IPR007791">
    <property type="entry name" value="DjlA_N"/>
</dbReference>
<dbReference type="Gene3D" id="1.10.287.110">
    <property type="entry name" value="DnaJ domain"/>
    <property type="match status" value="1"/>
</dbReference>
<dbReference type="eggNOG" id="COG1076">
    <property type="taxonomic scope" value="Bacteria"/>
</dbReference>
<dbReference type="SUPFAM" id="SSF46565">
    <property type="entry name" value="Chaperone J-domain"/>
    <property type="match status" value="1"/>
</dbReference>
<dbReference type="Gene3D" id="1.10.3680.10">
    <property type="entry name" value="TerB-like"/>
    <property type="match status" value="1"/>
</dbReference>
<dbReference type="OrthoDB" id="9782583at2"/>
<dbReference type="InterPro" id="IPR036869">
    <property type="entry name" value="J_dom_sf"/>
</dbReference>
<reference evidence="2 3" key="1">
    <citation type="submission" date="2016-03" db="EMBL/GenBank/DDBJ databases">
        <title>Acetic acid bacteria sequencing.</title>
        <authorList>
            <person name="Brandt J."/>
            <person name="Jakob F."/>
            <person name="Vogel R.F."/>
        </authorList>
    </citation>
    <scope>NUCLEOTIDE SEQUENCE [LARGE SCALE GENOMIC DNA]</scope>
    <source>
        <strain evidence="2 3">TMW2.1153</strain>
    </source>
</reference>
<dbReference type="EMBL" id="CP014692">
    <property type="protein sequence ID" value="AQS86138.1"/>
    <property type="molecule type" value="Genomic_DNA"/>
</dbReference>
<organism evidence="2 3">
    <name type="scientific">Acetobacter aceti</name>
    <dbReference type="NCBI Taxonomy" id="435"/>
    <lineage>
        <taxon>Bacteria</taxon>
        <taxon>Pseudomonadati</taxon>
        <taxon>Pseudomonadota</taxon>
        <taxon>Alphaproteobacteria</taxon>
        <taxon>Acetobacterales</taxon>
        <taxon>Acetobacteraceae</taxon>
        <taxon>Acetobacter</taxon>
        <taxon>Acetobacter subgen. Acetobacter</taxon>
    </lineage>
</organism>
<dbReference type="KEGG" id="aace:A0U92_16800"/>
<dbReference type="AlphaFoldDB" id="A0A1U9KK56"/>
<protein>
    <submittedName>
        <fullName evidence="2">Molecular chaperone DjlA</fullName>
    </submittedName>
</protein>
<evidence type="ECO:0000313" key="2">
    <source>
        <dbReference type="EMBL" id="AQS86138.1"/>
    </source>
</evidence>
<feature type="domain" description="J" evidence="1">
    <location>
        <begin position="210"/>
        <end position="274"/>
    </location>
</feature>
<dbReference type="InterPro" id="IPR001623">
    <property type="entry name" value="DnaJ_domain"/>
</dbReference>
<keyword evidence="3" id="KW-1185">Reference proteome</keyword>
<dbReference type="InterPro" id="IPR029024">
    <property type="entry name" value="TerB-like"/>
</dbReference>
<dbReference type="STRING" id="435.A0U92_16800"/>
<dbReference type="Pfam" id="PF05099">
    <property type="entry name" value="TerB"/>
    <property type="match status" value="1"/>
</dbReference>
<dbReference type="Pfam" id="PF00226">
    <property type="entry name" value="DnaJ"/>
    <property type="match status" value="1"/>
</dbReference>
<dbReference type="Proteomes" id="UP000188937">
    <property type="component" value="Chromosome"/>
</dbReference>
<name>A0A1U9KK56_ACEAC</name>
<evidence type="ECO:0000313" key="3">
    <source>
        <dbReference type="Proteomes" id="UP000188937"/>
    </source>
</evidence>
<dbReference type="PROSITE" id="PS50076">
    <property type="entry name" value="DNAJ_2"/>
    <property type="match status" value="1"/>
</dbReference>
<gene>
    <name evidence="2" type="ORF">A0U92_16800</name>
</gene>
<dbReference type="SUPFAM" id="SSF158682">
    <property type="entry name" value="TerB-like"/>
    <property type="match status" value="1"/>
</dbReference>
<dbReference type="SMART" id="SM00271">
    <property type="entry name" value="DnaJ"/>
    <property type="match status" value="1"/>
</dbReference>
<accession>A0A1U9KK56</accession>
<dbReference type="RefSeq" id="WP_077814141.1">
    <property type="nucleotide sequence ID" value="NZ_CP014692.1"/>
</dbReference>
<evidence type="ECO:0000259" key="1">
    <source>
        <dbReference type="PROSITE" id="PS50076"/>
    </source>
</evidence>
<dbReference type="CDD" id="cd06257">
    <property type="entry name" value="DnaJ"/>
    <property type="match status" value="1"/>
</dbReference>
<dbReference type="CDD" id="cd07316">
    <property type="entry name" value="terB_like_DjlA"/>
    <property type="match status" value="1"/>
</dbReference>
<sequence>MAIWGKLFGTVAGFAVGGRMGAVLGAALGHAADRGSLLEPPAGGWSDRWAARAAPDPNSAAAFVAAKLAAVTGRKDQLYALCTVLLCAKLAKCDAPVNRKEIDAFKSRLRIPPENASEVGRLFDLARQRTDDYERFARELGQAYRDDHLMLEDLLGVLFFVARADCAKDDALHPAEIKFLKTVHKAFGLSAGAWSRAEGGRSRPAMAENAAYAVLGVSIEASNEEIRTTWRTLVRANHPDTLSARNASQSEIDAAVVRISSINAAWDVIKRDRGL</sequence>